<dbReference type="AlphaFoldDB" id="S0G678"/>
<sequence length="649" mass="69794">MRLVTIRRITQGFFLVLMIGSCLVNRVGDRWYELRGWPVSWLLELDPLVGLATVLTTGSLYKGLLWGTLTLALTALLGRFFCGWLCPLGTLQQMVGAWTDKGRRPKARAYGRQSHPGQKIKYLLLTALLTMAGVELVCPLVDLSGQGGWIPPVAVILAGIVLIRTGQKTPWKRSTGWAMAVAGSLCLMLGNLLPGNRLLAAGLQTGILDPIPLVYRSVSLVVLPLISPDGTFVVVTGGLLTGGVFVLVLALSAWRPRFYCRYVCPLGALLGLTVRWSVWRMGRQDKNGDACTGCGRCDHHCEGACDPANEIQWAECVLCYNCRDDCPERIMGYSTRPSTTGENPGPDLSRRAVLTAGATGAILLPLARLGDPLGVGWRPDLVRPPGSLTEEAFLNRCIKCGLCMRVCPTNVIQPTVLEAGIEGLWTPRLDFRLGSSGCQHNCIACGSVCPTAAIRPLALEERMGTASFADKGPVRIGTAFMDRGRCLPWAMGIPCIVCQENCPVSPKAITTRTIMETVAGLDRLIVQQVSSRAVHLNLPFTRSPLAGGDYFLAGPAGPQNALRITGLQAGWIQVAGDPAGAGFRQQTPAAVVVRLQQPYVDPLHCIGCGVCQHECPVRGRAAIRVTSENETRSRAHALLAGTGLPHSKD</sequence>
<dbReference type="Gene3D" id="3.30.70.20">
    <property type="match status" value="2"/>
</dbReference>
<gene>
    <name evidence="9" type="ORF">Dpo_1c06500</name>
</gene>
<feature type="transmembrane region" description="Helical" evidence="7">
    <location>
        <begin position="147"/>
        <end position="163"/>
    </location>
</feature>
<dbReference type="OrthoDB" id="9808559at2"/>
<feature type="transmembrane region" description="Helical" evidence="7">
    <location>
        <begin position="64"/>
        <end position="86"/>
    </location>
</feature>
<keyword evidence="5" id="KW-0408">Iron</keyword>
<dbReference type="PROSITE" id="PS51379">
    <property type="entry name" value="4FE4S_FER_2"/>
    <property type="match status" value="3"/>
</dbReference>
<dbReference type="Proteomes" id="UP000014216">
    <property type="component" value="Unassembled WGS sequence"/>
</dbReference>
<feature type="domain" description="4Fe-4S ferredoxin-type" evidence="8">
    <location>
        <begin position="596"/>
        <end position="628"/>
    </location>
</feature>
<evidence type="ECO:0000256" key="5">
    <source>
        <dbReference type="ARBA" id="ARBA00023004"/>
    </source>
</evidence>
<keyword evidence="4" id="KW-0249">Electron transport</keyword>
<dbReference type="PANTHER" id="PTHR30176:SF3">
    <property type="entry name" value="FERREDOXIN-TYPE PROTEIN NAPH"/>
    <property type="match status" value="1"/>
</dbReference>
<evidence type="ECO:0000256" key="3">
    <source>
        <dbReference type="ARBA" id="ARBA00022723"/>
    </source>
</evidence>
<name>S0G678_9BACT</name>
<dbReference type="GO" id="GO:0051539">
    <property type="term" value="F:4 iron, 4 sulfur cluster binding"/>
    <property type="evidence" value="ECO:0007669"/>
    <property type="project" value="UniProtKB-KW"/>
</dbReference>
<feature type="domain" description="4Fe-4S ferredoxin-type" evidence="8">
    <location>
        <begin position="282"/>
        <end position="310"/>
    </location>
</feature>
<feature type="transmembrane region" description="Helical" evidence="7">
    <location>
        <begin position="12"/>
        <end position="28"/>
    </location>
</feature>
<dbReference type="InterPro" id="IPR017896">
    <property type="entry name" value="4Fe4S_Fe-S-bd"/>
</dbReference>
<dbReference type="Pfam" id="PF12801">
    <property type="entry name" value="Fer4_5"/>
    <property type="match status" value="2"/>
</dbReference>
<keyword evidence="3" id="KW-0479">Metal-binding</keyword>
<evidence type="ECO:0000256" key="7">
    <source>
        <dbReference type="SAM" id="Phobius"/>
    </source>
</evidence>
<dbReference type="InterPro" id="IPR051684">
    <property type="entry name" value="Electron_Trans/Redox"/>
</dbReference>
<organism evidence="9 10">
    <name type="scientific">Desulfotignum phosphitoxidans DSM 13687</name>
    <dbReference type="NCBI Taxonomy" id="1286635"/>
    <lineage>
        <taxon>Bacteria</taxon>
        <taxon>Pseudomonadati</taxon>
        <taxon>Thermodesulfobacteriota</taxon>
        <taxon>Desulfobacteria</taxon>
        <taxon>Desulfobacterales</taxon>
        <taxon>Desulfobacteraceae</taxon>
        <taxon>Desulfotignum</taxon>
    </lineage>
</organism>
<feature type="transmembrane region" description="Helical" evidence="7">
    <location>
        <begin position="258"/>
        <end position="279"/>
    </location>
</feature>
<dbReference type="GO" id="GO:0005886">
    <property type="term" value="C:plasma membrane"/>
    <property type="evidence" value="ECO:0007669"/>
    <property type="project" value="TreeGrafter"/>
</dbReference>
<evidence type="ECO:0000313" key="9">
    <source>
        <dbReference type="EMBL" id="EMS81509.1"/>
    </source>
</evidence>
<dbReference type="EMBL" id="APJX01000001">
    <property type="protein sequence ID" value="EMS81509.1"/>
    <property type="molecule type" value="Genomic_DNA"/>
</dbReference>
<dbReference type="InterPro" id="IPR017900">
    <property type="entry name" value="4Fe4S_Fe_S_CS"/>
</dbReference>
<evidence type="ECO:0000256" key="2">
    <source>
        <dbReference type="ARBA" id="ARBA00022485"/>
    </source>
</evidence>
<evidence type="ECO:0000256" key="4">
    <source>
        <dbReference type="ARBA" id="ARBA00022982"/>
    </source>
</evidence>
<dbReference type="SUPFAM" id="SSF54862">
    <property type="entry name" value="4Fe-4S ferredoxins"/>
    <property type="match status" value="3"/>
</dbReference>
<dbReference type="RefSeq" id="WP_006964251.1">
    <property type="nucleotide sequence ID" value="NZ_APJX01000001.1"/>
</dbReference>
<feature type="transmembrane region" description="Helical" evidence="7">
    <location>
        <begin position="122"/>
        <end position="141"/>
    </location>
</feature>
<feature type="transmembrane region" description="Helical" evidence="7">
    <location>
        <begin position="175"/>
        <end position="193"/>
    </location>
</feature>
<protein>
    <submittedName>
        <fullName evidence="9">4Fe-4S binding domain-containing protein</fullName>
    </submittedName>
</protein>
<comment type="caution">
    <text evidence="9">The sequence shown here is derived from an EMBL/GenBank/DDBJ whole genome shotgun (WGS) entry which is preliminary data.</text>
</comment>
<keyword evidence="1" id="KW-0813">Transport</keyword>
<dbReference type="PROSITE" id="PS51257">
    <property type="entry name" value="PROKAR_LIPOPROTEIN"/>
    <property type="match status" value="1"/>
</dbReference>
<dbReference type="PANTHER" id="PTHR30176">
    <property type="entry name" value="FERREDOXIN-TYPE PROTEIN NAPH"/>
    <property type="match status" value="1"/>
</dbReference>
<dbReference type="Pfam" id="PF00037">
    <property type="entry name" value="Fer4"/>
    <property type="match status" value="1"/>
</dbReference>
<keyword evidence="7" id="KW-0812">Transmembrane</keyword>
<dbReference type="PROSITE" id="PS00198">
    <property type="entry name" value="4FE4S_FER_1"/>
    <property type="match status" value="2"/>
</dbReference>
<evidence type="ECO:0000313" key="10">
    <source>
        <dbReference type="Proteomes" id="UP000014216"/>
    </source>
</evidence>
<evidence type="ECO:0000259" key="8">
    <source>
        <dbReference type="PROSITE" id="PS51379"/>
    </source>
</evidence>
<feature type="transmembrane region" description="Helical" evidence="7">
    <location>
        <begin position="230"/>
        <end position="251"/>
    </location>
</feature>
<evidence type="ECO:0000256" key="6">
    <source>
        <dbReference type="ARBA" id="ARBA00023014"/>
    </source>
</evidence>
<accession>S0G678</accession>
<proteinExistence type="predicted"/>
<keyword evidence="7" id="KW-1133">Transmembrane helix</keyword>
<keyword evidence="6" id="KW-0411">Iron-sulfur</keyword>
<reference evidence="9 10" key="1">
    <citation type="journal article" date="2013" name="Genome Announc.">
        <title>Draft Genome Sequence of Desulfotignum phosphitoxidans DSM 13687 Strain FiPS-3.</title>
        <authorList>
            <person name="Poehlein A."/>
            <person name="Daniel R."/>
            <person name="Simeonova D.D."/>
        </authorList>
    </citation>
    <scope>NUCLEOTIDE SEQUENCE [LARGE SCALE GENOMIC DNA]</scope>
    <source>
        <strain evidence="9 10">DSM 13687</strain>
    </source>
</reference>
<keyword evidence="2" id="KW-0004">4Fe-4S</keyword>
<keyword evidence="7" id="KW-0472">Membrane</keyword>
<evidence type="ECO:0000256" key="1">
    <source>
        <dbReference type="ARBA" id="ARBA00022448"/>
    </source>
</evidence>
<dbReference type="GO" id="GO:0046872">
    <property type="term" value="F:metal ion binding"/>
    <property type="evidence" value="ECO:0007669"/>
    <property type="project" value="UniProtKB-KW"/>
</dbReference>
<dbReference type="CDD" id="cd16373">
    <property type="entry name" value="DMSOR_beta_like"/>
    <property type="match status" value="1"/>
</dbReference>
<feature type="domain" description="4Fe-4S ferredoxin-type" evidence="8">
    <location>
        <begin position="388"/>
        <end position="417"/>
    </location>
</feature>
<keyword evidence="10" id="KW-1185">Reference proteome</keyword>